<dbReference type="SUPFAM" id="SSF48452">
    <property type="entry name" value="TPR-like"/>
    <property type="match status" value="1"/>
</dbReference>
<dbReference type="PANTHER" id="PTHR46512:SF9">
    <property type="entry name" value="PEPTIDYLPROLYL ISOMERASE"/>
    <property type="match status" value="1"/>
</dbReference>
<organism evidence="2 3">
    <name type="scientific">Zostera marina</name>
    <name type="common">Eelgrass</name>
    <dbReference type="NCBI Taxonomy" id="29655"/>
    <lineage>
        <taxon>Eukaryota</taxon>
        <taxon>Viridiplantae</taxon>
        <taxon>Streptophyta</taxon>
        <taxon>Embryophyta</taxon>
        <taxon>Tracheophyta</taxon>
        <taxon>Spermatophyta</taxon>
        <taxon>Magnoliopsida</taxon>
        <taxon>Liliopsida</taxon>
        <taxon>Zosteraceae</taxon>
        <taxon>Zostera</taxon>
    </lineage>
</organism>
<dbReference type="InterPro" id="IPR050754">
    <property type="entry name" value="FKBP4/5/8-like"/>
</dbReference>
<dbReference type="AlphaFoldDB" id="A0A0K9PXC3"/>
<dbReference type="OrthoDB" id="1737998at2759"/>
<feature type="region of interest" description="Disordered" evidence="1">
    <location>
        <begin position="50"/>
        <end position="69"/>
    </location>
</feature>
<accession>A0A0K9PXC3</accession>
<reference evidence="3" key="1">
    <citation type="journal article" date="2016" name="Nature">
        <title>The genome of the seagrass Zostera marina reveals angiosperm adaptation to the sea.</title>
        <authorList>
            <person name="Olsen J.L."/>
            <person name="Rouze P."/>
            <person name="Verhelst B."/>
            <person name="Lin Y.-C."/>
            <person name="Bayer T."/>
            <person name="Collen J."/>
            <person name="Dattolo E."/>
            <person name="De Paoli E."/>
            <person name="Dittami S."/>
            <person name="Maumus F."/>
            <person name="Michel G."/>
            <person name="Kersting A."/>
            <person name="Lauritano C."/>
            <person name="Lohaus R."/>
            <person name="Toepel M."/>
            <person name="Tonon T."/>
            <person name="Vanneste K."/>
            <person name="Amirebrahimi M."/>
            <person name="Brakel J."/>
            <person name="Bostroem C."/>
            <person name="Chovatia M."/>
            <person name="Grimwood J."/>
            <person name="Jenkins J.W."/>
            <person name="Jueterbock A."/>
            <person name="Mraz A."/>
            <person name="Stam W.T."/>
            <person name="Tice H."/>
            <person name="Bornberg-Bauer E."/>
            <person name="Green P.J."/>
            <person name="Pearson G.A."/>
            <person name="Procaccini G."/>
            <person name="Duarte C.M."/>
            <person name="Schmutz J."/>
            <person name="Reusch T.B.H."/>
            <person name="Van de Peer Y."/>
        </authorList>
    </citation>
    <scope>NUCLEOTIDE SEQUENCE [LARGE SCALE GENOMIC DNA]</scope>
    <source>
        <strain evidence="3">cv. Finnish</strain>
    </source>
</reference>
<feature type="compositionally biased region" description="Low complexity" evidence="1">
    <location>
        <begin position="54"/>
        <end position="65"/>
    </location>
</feature>
<dbReference type="EMBL" id="LFYR01000562">
    <property type="protein sequence ID" value="KMZ73631.1"/>
    <property type="molecule type" value="Genomic_DNA"/>
</dbReference>
<dbReference type="PANTHER" id="PTHR46512">
    <property type="entry name" value="PEPTIDYLPROLYL ISOMERASE"/>
    <property type="match status" value="1"/>
</dbReference>
<evidence type="ECO:0000256" key="1">
    <source>
        <dbReference type="SAM" id="MobiDB-lite"/>
    </source>
</evidence>
<gene>
    <name evidence="2" type="ORF">ZOSMA_145G00240</name>
</gene>
<evidence type="ECO:0000313" key="3">
    <source>
        <dbReference type="Proteomes" id="UP000036987"/>
    </source>
</evidence>
<feature type="region of interest" description="Disordered" evidence="1">
    <location>
        <begin position="165"/>
        <end position="185"/>
    </location>
</feature>
<dbReference type="Gene3D" id="1.10.150.160">
    <property type="match status" value="1"/>
</dbReference>
<sequence>MIFFSDARDVVSDIPPNTTLTIDLELVSLMHVVDVSGDLMVLKKIMKKGEEGSSSHSSSHSSNHNTAMGKEPWTMNLQERLQAIEALKECGNSLFKTQKFERALKKYTKALYYMDEKPIEDAEARKMSTLKVPCLLNSAARKMAEMGVGNRGDLNRRVAGCSSEIAGDGSGRKTRSPEMGVGEKQDRRREIDLGFGGKSIFFGGGECFGKFIFLGNNIYLI</sequence>
<dbReference type="InterPro" id="IPR011990">
    <property type="entry name" value="TPR-like_helical_dom_sf"/>
</dbReference>
<name>A0A0K9PXC3_ZOSMR</name>
<protein>
    <submittedName>
        <fullName evidence="2">Uncharacterized protein</fullName>
    </submittedName>
</protein>
<dbReference type="STRING" id="29655.A0A0K9PXC3"/>
<keyword evidence="3" id="KW-1185">Reference proteome</keyword>
<dbReference type="Proteomes" id="UP000036987">
    <property type="component" value="Unassembled WGS sequence"/>
</dbReference>
<proteinExistence type="predicted"/>
<evidence type="ECO:0000313" key="2">
    <source>
        <dbReference type="EMBL" id="KMZ73631.1"/>
    </source>
</evidence>
<comment type="caution">
    <text evidence="2">The sequence shown here is derived from an EMBL/GenBank/DDBJ whole genome shotgun (WGS) entry which is preliminary data.</text>
</comment>